<dbReference type="EMBL" id="SRYB01000002">
    <property type="protein sequence ID" value="TGY80479.1"/>
    <property type="molecule type" value="Genomic_DNA"/>
</dbReference>
<dbReference type="Proteomes" id="UP000306319">
    <property type="component" value="Unassembled WGS sequence"/>
</dbReference>
<proteinExistence type="predicted"/>
<accession>A0AC61RLV1</accession>
<keyword evidence="2" id="KW-1185">Reference proteome</keyword>
<evidence type="ECO:0000313" key="1">
    <source>
        <dbReference type="EMBL" id="TGY80479.1"/>
    </source>
</evidence>
<comment type="caution">
    <text evidence="1">The sequence shown here is derived from an EMBL/GenBank/DDBJ whole genome shotgun (WGS) entry which is preliminary data.</text>
</comment>
<protein>
    <submittedName>
        <fullName evidence="1">DUF2520 domain-containing protein</fullName>
    </submittedName>
</protein>
<sequence>MDYSSLYIKEKPVVAIIGGGNVATHLANALSEKADVTLVNPRTLENLPSHSDFDIISVKDTAIREVAQRLKGRDAILAHTSGSIPMSALSDVAVSFGVFYPLQTFTKGVEIQYSEIPFFIEGNDSTTELKLKGLAHLISDNIISADSADRKRLHLASVFACNFTNRLMGIAKEILSESGIDFRVMLPLLRQTISKLDNMTPEEAQTGPAVRNDFGVMDAHIKMLEGDQELQQLYRIFSNQIIKHSES</sequence>
<evidence type="ECO:0000313" key="2">
    <source>
        <dbReference type="Proteomes" id="UP000306319"/>
    </source>
</evidence>
<name>A0AC61RLV1_9BACT</name>
<reference evidence="1" key="1">
    <citation type="submission" date="2019-04" db="EMBL/GenBank/DDBJ databases">
        <title>Microbes associate with the intestines of laboratory mice.</title>
        <authorList>
            <person name="Navarre W."/>
            <person name="Wong E."/>
            <person name="Huang K."/>
            <person name="Tropini C."/>
            <person name="Ng K."/>
            <person name="Yu B."/>
        </authorList>
    </citation>
    <scope>NUCLEOTIDE SEQUENCE</scope>
    <source>
        <strain evidence="1">NM04_E33</strain>
    </source>
</reference>
<organism evidence="1 2">
    <name type="scientific">Lepagella muris</name>
    <dbReference type="NCBI Taxonomy" id="3032870"/>
    <lineage>
        <taxon>Bacteria</taxon>
        <taxon>Pseudomonadati</taxon>
        <taxon>Bacteroidota</taxon>
        <taxon>Bacteroidia</taxon>
        <taxon>Bacteroidales</taxon>
        <taxon>Muribaculaceae</taxon>
        <taxon>Lepagella</taxon>
    </lineage>
</organism>
<gene>
    <name evidence="1" type="ORF">E5331_01780</name>
</gene>